<gene>
    <name evidence="3" type="ORF">FC19_GL000203</name>
</gene>
<dbReference type="PANTHER" id="PTHR48081:SF33">
    <property type="entry name" value="KYNURENINE FORMAMIDASE"/>
    <property type="match status" value="1"/>
</dbReference>
<dbReference type="OrthoDB" id="9815425at2"/>
<protein>
    <submittedName>
        <fullName evidence="3">Esterase lipase</fullName>
    </submittedName>
</protein>
<dbReference type="STRING" id="1423725.FC19_GL000203"/>
<dbReference type="RefSeq" id="WP_057875278.1">
    <property type="nucleotide sequence ID" value="NZ_AYZD01000009.1"/>
</dbReference>
<sequence>MQDESLLAHLMHNWHEVAKKDQQRILRQAKPLGALTQTDYSYISKAGPLQKLNLYFPRSFDTEKLPTIIDIHGGGWMYGDCHLNDNYCRFLAFQGYAVMAMSYRLLPQIGLREMIQDIFASLHWLESFGSQKGLDLTRVFLVGDSAGAHLAGLTLCIQKSLRLQNIYGVEALKFNFDALAIICGVMEPRKLALGNGIMSQAANLQLKLMIGKNPEISNAIDFSQVCRNIHLPPIMIIGGEEDSFWWQTKLLLEILKQNKFEFHTKLWLHSQGPHLTHVFNVSHWEWSESQETNLAMLDFFQKNSVSKQKN</sequence>
<dbReference type="SUPFAM" id="SSF53474">
    <property type="entry name" value="alpha/beta-Hydrolases"/>
    <property type="match status" value="1"/>
</dbReference>
<dbReference type="Pfam" id="PF20434">
    <property type="entry name" value="BD-FAE"/>
    <property type="match status" value="1"/>
</dbReference>
<dbReference type="AlphaFoldDB" id="A0A0R2CZI2"/>
<organism evidence="3 4">
    <name type="scientific">Liquorilactobacillus aquaticus DSM 21051</name>
    <dbReference type="NCBI Taxonomy" id="1423725"/>
    <lineage>
        <taxon>Bacteria</taxon>
        <taxon>Bacillati</taxon>
        <taxon>Bacillota</taxon>
        <taxon>Bacilli</taxon>
        <taxon>Lactobacillales</taxon>
        <taxon>Lactobacillaceae</taxon>
        <taxon>Liquorilactobacillus</taxon>
    </lineage>
</organism>
<feature type="domain" description="BD-FAE-like" evidence="2">
    <location>
        <begin position="52"/>
        <end position="243"/>
    </location>
</feature>
<name>A0A0R2CZI2_9LACO</name>
<keyword evidence="1" id="KW-0378">Hydrolase</keyword>
<dbReference type="Proteomes" id="UP000051015">
    <property type="component" value="Unassembled WGS sequence"/>
</dbReference>
<dbReference type="PATRIC" id="fig|1423725.3.peg.207"/>
<evidence type="ECO:0000313" key="4">
    <source>
        <dbReference type="Proteomes" id="UP000051015"/>
    </source>
</evidence>
<evidence type="ECO:0000259" key="2">
    <source>
        <dbReference type="Pfam" id="PF20434"/>
    </source>
</evidence>
<dbReference type="InterPro" id="IPR050300">
    <property type="entry name" value="GDXG_lipolytic_enzyme"/>
</dbReference>
<evidence type="ECO:0000313" key="3">
    <source>
        <dbReference type="EMBL" id="KRM97095.1"/>
    </source>
</evidence>
<dbReference type="PANTHER" id="PTHR48081">
    <property type="entry name" value="AB HYDROLASE SUPERFAMILY PROTEIN C4A8.06C"/>
    <property type="match status" value="1"/>
</dbReference>
<dbReference type="GO" id="GO:0016787">
    <property type="term" value="F:hydrolase activity"/>
    <property type="evidence" value="ECO:0007669"/>
    <property type="project" value="UniProtKB-KW"/>
</dbReference>
<evidence type="ECO:0000256" key="1">
    <source>
        <dbReference type="ARBA" id="ARBA00022801"/>
    </source>
</evidence>
<dbReference type="InterPro" id="IPR029058">
    <property type="entry name" value="AB_hydrolase_fold"/>
</dbReference>
<comment type="caution">
    <text evidence="3">The sequence shown here is derived from an EMBL/GenBank/DDBJ whole genome shotgun (WGS) entry which is preliminary data.</text>
</comment>
<dbReference type="Gene3D" id="3.40.50.1820">
    <property type="entry name" value="alpha/beta hydrolase"/>
    <property type="match status" value="1"/>
</dbReference>
<accession>A0A0R2CZI2</accession>
<reference evidence="3 4" key="1">
    <citation type="journal article" date="2015" name="Genome Announc.">
        <title>Expanding the biotechnology potential of lactobacilli through comparative genomics of 213 strains and associated genera.</title>
        <authorList>
            <person name="Sun Z."/>
            <person name="Harris H.M."/>
            <person name="McCann A."/>
            <person name="Guo C."/>
            <person name="Argimon S."/>
            <person name="Zhang W."/>
            <person name="Yang X."/>
            <person name="Jeffery I.B."/>
            <person name="Cooney J.C."/>
            <person name="Kagawa T.F."/>
            <person name="Liu W."/>
            <person name="Song Y."/>
            <person name="Salvetti E."/>
            <person name="Wrobel A."/>
            <person name="Rasinkangas P."/>
            <person name="Parkhill J."/>
            <person name="Rea M.C."/>
            <person name="O'Sullivan O."/>
            <person name="Ritari J."/>
            <person name="Douillard F.P."/>
            <person name="Paul Ross R."/>
            <person name="Yang R."/>
            <person name="Briner A.E."/>
            <person name="Felis G.E."/>
            <person name="de Vos W.M."/>
            <person name="Barrangou R."/>
            <person name="Klaenhammer T.R."/>
            <person name="Caufield P.W."/>
            <person name="Cui Y."/>
            <person name="Zhang H."/>
            <person name="O'Toole P.W."/>
        </authorList>
    </citation>
    <scope>NUCLEOTIDE SEQUENCE [LARGE SCALE GENOMIC DNA]</scope>
    <source>
        <strain evidence="3 4">DSM 21051</strain>
    </source>
</reference>
<dbReference type="EMBL" id="AYZD01000009">
    <property type="protein sequence ID" value="KRM97095.1"/>
    <property type="molecule type" value="Genomic_DNA"/>
</dbReference>
<dbReference type="InterPro" id="IPR049492">
    <property type="entry name" value="BD-FAE-like_dom"/>
</dbReference>
<proteinExistence type="predicted"/>
<keyword evidence="4" id="KW-1185">Reference proteome</keyword>